<feature type="domain" description="Retrotransposon Copia-like N-terminal" evidence="1">
    <location>
        <begin position="19"/>
        <end position="55"/>
    </location>
</feature>
<organism evidence="2 3">
    <name type="scientific">Camelina sativa</name>
    <name type="common">False flax</name>
    <name type="synonym">Myagrum sativum</name>
    <dbReference type="NCBI Taxonomy" id="90675"/>
    <lineage>
        <taxon>Eukaryota</taxon>
        <taxon>Viridiplantae</taxon>
        <taxon>Streptophyta</taxon>
        <taxon>Embryophyta</taxon>
        <taxon>Tracheophyta</taxon>
        <taxon>Spermatophyta</taxon>
        <taxon>Magnoliopsida</taxon>
        <taxon>eudicotyledons</taxon>
        <taxon>Gunneridae</taxon>
        <taxon>Pentapetalae</taxon>
        <taxon>rosids</taxon>
        <taxon>malvids</taxon>
        <taxon>Brassicales</taxon>
        <taxon>Brassicaceae</taxon>
        <taxon>Camelineae</taxon>
        <taxon>Camelina</taxon>
    </lineage>
</organism>
<dbReference type="Pfam" id="PF14244">
    <property type="entry name" value="Retrotran_gag_3"/>
    <property type="match status" value="1"/>
</dbReference>
<reference evidence="2" key="1">
    <citation type="journal article" date="2014" name="Nat. Commun.">
        <title>The emerging biofuel crop Camelina sativa retains a highly undifferentiated hexaploid genome structure.</title>
        <authorList>
            <person name="Kagale S."/>
            <person name="Koh C."/>
            <person name="Nixon J."/>
            <person name="Bollina V."/>
            <person name="Clarke W.E."/>
            <person name="Tuteja R."/>
            <person name="Spillane C."/>
            <person name="Robinson S.J."/>
            <person name="Links M.G."/>
            <person name="Clarke C."/>
            <person name="Higgins E.E."/>
            <person name="Huebert T."/>
            <person name="Sharpe A.G."/>
            <person name="Parkin I.A."/>
        </authorList>
    </citation>
    <scope>NUCLEOTIDE SEQUENCE [LARGE SCALE GENOMIC DNA]</scope>
    <source>
        <strain evidence="2">cv. DH55</strain>
    </source>
</reference>
<dbReference type="PANTHER" id="PTHR47481">
    <property type="match status" value="1"/>
</dbReference>
<evidence type="ECO:0000259" key="1">
    <source>
        <dbReference type="Pfam" id="PF14244"/>
    </source>
</evidence>
<proteinExistence type="predicted"/>
<dbReference type="PANTHER" id="PTHR47481:SF10">
    <property type="entry name" value="COPIA-LIKE POLYPROTEIN_RETROTRANSPOSON"/>
    <property type="match status" value="1"/>
</dbReference>
<keyword evidence="2" id="KW-1185">Reference proteome</keyword>
<dbReference type="Pfam" id="PF14223">
    <property type="entry name" value="Retrotran_gag_2"/>
    <property type="match status" value="1"/>
</dbReference>
<dbReference type="InterPro" id="IPR029472">
    <property type="entry name" value="Copia-like_N"/>
</dbReference>
<dbReference type="Proteomes" id="UP000694864">
    <property type="component" value="Chromosome 18"/>
</dbReference>
<sequence>MDGSMELFSSPSLHISNCVTIKLTEENYIIWKSQFEFFLRSQALLGFANGATKPPQETIRVRNKNDNKTEEVSNPDFENWSRVDQVVKAWLHGSMSENVMRLVVRSITSHEVWITLISHFNRTSSSRLFELQRRLQNSEKLDKSMSKYLREIKDICDQLASIDDPVSEKMKIFAALRGLGREYEPIITVVEDSMDRVPEPTYETVVSRLTGYEDRIQQYSVSTEVSPHLAFNTMRNAGSQYRGRGNRGRCRGNYSTRGRGFHQQFTTAQPSSSSVTSAEKPNCQICGKRGHNAFECWYRFDEEYQQPAQPAINAVAFSALHITDVTEDNSWYPDSAATAHITSSTQRL</sequence>
<accession>A0ABM0XFJ5</accession>
<dbReference type="GeneID" id="104763599"/>
<name>A0ABM0XFJ5_CAMSA</name>
<dbReference type="RefSeq" id="XP_010485256.1">
    <property type="nucleotide sequence ID" value="XM_010486954.1"/>
</dbReference>
<protein>
    <submittedName>
        <fullName evidence="3">Uncharacterized protein LOC104763599</fullName>
    </submittedName>
</protein>
<reference evidence="3" key="2">
    <citation type="submission" date="2025-08" db="UniProtKB">
        <authorList>
            <consortium name="RefSeq"/>
        </authorList>
    </citation>
    <scope>IDENTIFICATION</scope>
    <source>
        <tissue evidence="3">Leaf</tissue>
    </source>
</reference>
<gene>
    <name evidence="3" type="primary">LOC104763599</name>
</gene>
<evidence type="ECO:0000313" key="2">
    <source>
        <dbReference type="Proteomes" id="UP000694864"/>
    </source>
</evidence>
<evidence type="ECO:0000313" key="3">
    <source>
        <dbReference type="RefSeq" id="XP_010485256.1"/>
    </source>
</evidence>